<dbReference type="FunFam" id="3.30.70.240:FF:000001">
    <property type="entry name" value="Elongation factor G"/>
    <property type="match status" value="1"/>
</dbReference>
<evidence type="ECO:0000259" key="6">
    <source>
        <dbReference type="PROSITE" id="PS51722"/>
    </source>
</evidence>
<sequence>MKKFATERLRNIGLIAHSGAGKTSLAEAMLYNSGVIDRLGRVEDGTTTTDYDPEEIKRQISINAALAPCPWKEHKINIIDTPGYFDFVGEVKGGLRVSDGAIVVVCAVSGIEVGTEQVWDYANEYELPKMFFINKMDRENANFFKVLDDLRDKFGQNVVPFQLPIGAEANFKGFVDVVDMKAYYFDGKNLTEGEIPGDLKDKIDSYRDMIIEAVAESDDELLMKYLEGEKLTEDEIHSGLRNGVLNGKIVPVLCGSATANKGIQPLMDTIINYLPSPKDAPAVKGVNPKTGEKTERKADDIEPFCALVFKTMADPYVGRLTLFRVYSGVLKSDSTVYNSNKGETEKIGQIYVMHGKKQEAVPEVQAGDLAAVAKLQYTTTSDTLCDKDNPIQLKEIQFPKPVIAAAIQPKAKGDEEKIGSGLSRLAEEDPTFEVTKDTETNQIIIKGMGDVHLEVICSRLSSKFGTEVLLDTPKVPYRETIRSSVKVEGKHKKQSGGRGQYGHVWLELQPLTDSDEEFVFEDKIFGGAVPKQYIPAVEKGLRESLKEGVLAGYPVVNVKAILYDGSYHTVDSSEMAFKIAASMAFKKGALQASPVLLEPIMNVEVVVPEAYMGDIIGDLNKKRGRILGMDPKNGFQVIKAQVPQAEMFKYATDLRSMTQGRGTFTATFSHYEEVPAHISEKIIEEAKKQKQEE</sequence>
<dbReference type="SUPFAM" id="SSF50447">
    <property type="entry name" value="Translation proteins"/>
    <property type="match status" value="1"/>
</dbReference>
<dbReference type="GO" id="GO:0005525">
    <property type="term" value="F:GTP binding"/>
    <property type="evidence" value="ECO:0007669"/>
    <property type="project" value="UniProtKB-UniRule"/>
</dbReference>
<dbReference type="FunFam" id="2.40.30.10:FF:000006">
    <property type="entry name" value="Elongation factor G"/>
    <property type="match status" value="1"/>
</dbReference>
<dbReference type="Pfam" id="PF00679">
    <property type="entry name" value="EFG_C"/>
    <property type="match status" value="1"/>
</dbReference>
<dbReference type="SUPFAM" id="SSF54980">
    <property type="entry name" value="EF-G C-terminal domain-like"/>
    <property type="match status" value="2"/>
</dbReference>
<dbReference type="PROSITE" id="PS51722">
    <property type="entry name" value="G_TR_2"/>
    <property type="match status" value="1"/>
</dbReference>
<evidence type="ECO:0000313" key="8">
    <source>
        <dbReference type="Proteomes" id="UP000662904"/>
    </source>
</evidence>
<dbReference type="PANTHER" id="PTHR43261">
    <property type="entry name" value="TRANSLATION ELONGATION FACTOR G-RELATED"/>
    <property type="match status" value="1"/>
</dbReference>
<dbReference type="FunFam" id="3.40.50.300:FF:001994">
    <property type="entry name" value="Translation elongation factor G"/>
    <property type="match status" value="1"/>
</dbReference>
<dbReference type="Gene3D" id="3.30.70.870">
    <property type="entry name" value="Elongation Factor G (Translational Gtpase), domain 3"/>
    <property type="match status" value="1"/>
</dbReference>
<evidence type="ECO:0000256" key="1">
    <source>
        <dbReference type="ARBA" id="ARBA00005870"/>
    </source>
</evidence>
<dbReference type="Gene3D" id="3.30.230.10">
    <property type="match status" value="1"/>
</dbReference>
<dbReference type="InterPro" id="IPR047872">
    <property type="entry name" value="EFG_IV"/>
</dbReference>
<dbReference type="InterPro" id="IPR020568">
    <property type="entry name" value="Ribosomal_Su5_D2-typ_SF"/>
</dbReference>
<dbReference type="GO" id="GO:0003746">
    <property type="term" value="F:translation elongation factor activity"/>
    <property type="evidence" value="ECO:0007669"/>
    <property type="project" value="UniProtKB-UniRule"/>
</dbReference>
<dbReference type="CDD" id="cd01434">
    <property type="entry name" value="EFG_mtEFG1_IV"/>
    <property type="match status" value="1"/>
</dbReference>
<dbReference type="NCBIfam" id="NF009379">
    <property type="entry name" value="PRK12740.1-3"/>
    <property type="match status" value="1"/>
</dbReference>
<gene>
    <name evidence="7" type="primary">fusA_1</name>
    <name evidence="7" type="ORF">H0A61_00651</name>
</gene>
<dbReference type="SMART" id="SM00889">
    <property type="entry name" value="EFG_IV"/>
    <property type="match status" value="1"/>
</dbReference>
<dbReference type="Pfam" id="PF00009">
    <property type="entry name" value="GTP_EFTU"/>
    <property type="match status" value="1"/>
</dbReference>
<organism evidence="7 8">
    <name type="scientific">Koleobacter methoxysyntrophicus</name>
    <dbReference type="NCBI Taxonomy" id="2751313"/>
    <lineage>
        <taxon>Bacteria</taxon>
        <taxon>Bacillati</taxon>
        <taxon>Bacillota</taxon>
        <taxon>Clostridia</taxon>
        <taxon>Koleobacterales</taxon>
        <taxon>Koleobacteraceae</taxon>
        <taxon>Koleobacter</taxon>
    </lineage>
</organism>
<name>A0A8A0RLE1_9FIRM</name>
<dbReference type="InterPro" id="IPR035649">
    <property type="entry name" value="EFG_V"/>
</dbReference>
<dbReference type="SMART" id="SM00838">
    <property type="entry name" value="EFG_C"/>
    <property type="match status" value="1"/>
</dbReference>
<proteinExistence type="inferred from homology"/>
<dbReference type="EMBL" id="CP059066">
    <property type="protein sequence ID" value="QSQ08329.1"/>
    <property type="molecule type" value="Genomic_DNA"/>
</dbReference>
<evidence type="ECO:0000256" key="5">
    <source>
        <dbReference type="NCBIfam" id="TIGR00484"/>
    </source>
</evidence>
<dbReference type="InterPro" id="IPR035647">
    <property type="entry name" value="EFG_III/V"/>
</dbReference>
<dbReference type="GO" id="GO:0032790">
    <property type="term" value="P:ribosome disassembly"/>
    <property type="evidence" value="ECO:0007669"/>
    <property type="project" value="TreeGrafter"/>
</dbReference>
<dbReference type="InterPro" id="IPR009000">
    <property type="entry name" value="Transl_B-barrel_sf"/>
</dbReference>
<dbReference type="Gene3D" id="3.40.50.300">
    <property type="entry name" value="P-loop containing nucleotide triphosphate hydrolases"/>
    <property type="match status" value="1"/>
</dbReference>
<dbReference type="InterPro" id="IPR005225">
    <property type="entry name" value="Small_GTP-bd"/>
</dbReference>
<dbReference type="Gene3D" id="2.40.30.10">
    <property type="entry name" value="Translation factors"/>
    <property type="match status" value="1"/>
</dbReference>
<dbReference type="InterPro" id="IPR004540">
    <property type="entry name" value="Transl_elong_EFG/EF2"/>
</dbReference>
<reference evidence="7" key="1">
    <citation type="submission" date="2020-07" db="EMBL/GenBank/DDBJ databases">
        <title>Koleobacter methoxysyntrophicus gen. nov., sp. nov., a novel anaerobic bacterium isolated from deep subsurface oil field and proposal of Koleobacterales ord. nov. in the phylum Firmicutes.</title>
        <authorList>
            <person name="Sakamoto S."/>
            <person name="Tamaki H."/>
        </authorList>
    </citation>
    <scope>NUCLEOTIDE SEQUENCE</scope>
    <source>
        <strain evidence="7">NRmbB1</strain>
    </source>
</reference>
<dbReference type="CDD" id="cd16262">
    <property type="entry name" value="EFG_III"/>
    <property type="match status" value="1"/>
</dbReference>
<evidence type="ECO:0000256" key="3">
    <source>
        <dbReference type="ARBA" id="ARBA00022741"/>
    </source>
</evidence>
<keyword evidence="8" id="KW-1185">Reference proteome</keyword>
<feature type="domain" description="Tr-type G" evidence="6">
    <location>
        <begin position="7"/>
        <end position="278"/>
    </location>
</feature>
<dbReference type="RefSeq" id="WP_241754941.1">
    <property type="nucleotide sequence ID" value="NZ_CP059066.1"/>
</dbReference>
<dbReference type="InterPro" id="IPR041095">
    <property type="entry name" value="EFG_II"/>
</dbReference>
<dbReference type="KEGG" id="kme:H0A61_00651"/>
<keyword evidence="7" id="KW-0648">Protein biosynthesis</keyword>
<dbReference type="Pfam" id="PF22042">
    <property type="entry name" value="EF-G_D2"/>
    <property type="match status" value="1"/>
</dbReference>
<dbReference type="PANTHER" id="PTHR43261:SF6">
    <property type="entry name" value="ELONGATION FACTOR G-LIKE PROTEIN"/>
    <property type="match status" value="1"/>
</dbReference>
<dbReference type="InterPro" id="IPR027417">
    <property type="entry name" value="P-loop_NTPase"/>
</dbReference>
<dbReference type="InterPro" id="IPR000795">
    <property type="entry name" value="T_Tr_GTP-bd_dom"/>
</dbReference>
<dbReference type="InterPro" id="IPR005517">
    <property type="entry name" value="Transl_elong_EFG/EF2_IV"/>
</dbReference>
<evidence type="ECO:0000313" key="7">
    <source>
        <dbReference type="EMBL" id="QSQ08329.1"/>
    </source>
</evidence>
<dbReference type="InterPro" id="IPR000640">
    <property type="entry name" value="EFG_V-like"/>
</dbReference>
<dbReference type="NCBIfam" id="TIGR00231">
    <property type="entry name" value="small_GTP"/>
    <property type="match status" value="1"/>
</dbReference>
<comment type="similarity">
    <text evidence="1">Belongs to the TRAFAC class translation factor GTPase superfamily. Classic translation factor GTPase family. EF-G/EF-2 subfamily.</text>
</comment>
<dbReference type="CDD" id="cd04088">
    <property type="entry name" value="EFG_mtEFG_II"/>
    <property type="match status" value="1"/>
</dbReference>
<evidence type="ECO:0000256" key="2">
    <source>
        <dbReference type="ARBA" id="ARBA00017872"/>
    </source>
</evidence>
<dbReference type="InterPro" id="IPR053905">
    <property type="entry name" value="EF-G-like_DII"/>
</dbReference>
<dbReference type="NCBIfam" id="TIGR00484">
    <property type="entry name" value="EF-G"/>
    <property type="match status" value="1"/>
</dbReference>
<dbReference type="Pfam" id="PF03764">
    <property type="entry name" value="EFG_IV"/>
    <property type="match status" value="1"/>
</dbReference>
<accession>A0A8A0RLE1</accession>
<dbReference type="Proteomes" id="UP000662904">
    <property type="component" value="Chromosome"/>
</dbReference>
<dbReference type="NCBIfam" id="NF009381">
    <property type="entry name" value="PRK12740.1-5"/>
    <property type="match status" value="1"/>
</dbReference>
<evidence type="ECO:0000256" key="4">
    <source>
        <dbReference type="ARBA" id="ARBA00023134"/>
    </source>
</evidence>
<keyword evidence="7" id="KW-0251">Elongation factor</keyword>
<keyword evidence="3" id="KW-0547">Nucleotide-binding</keyword>
<dbReference type="Gene3D" id="3.30.70.240">
    <property type="match status" value="1"/>
</dbReference>
<dbReference type="CDD" id="cd03713">
    <property type="entry name" value="EFG_mtEFG_C"/>
    <property type="match status" value="1"/>
</dbReference>
<dbReference type="PRINTS" id="PR00315">
    <property type="entry name" value="ELONGATNFCT"/>
</dbReference>
<dbReference type="InterPro" id="IPR014721">
    <property type="entry name" value="Ribsml_uS5_D2-typ_fold_subgr"/>
</dbReference>
<dbReference type="Pfam" id="PF14492">
    <property type="entry name" value="EFG_III"/>
    <property type="match status" value="1"/>
</dbReference>
<dbReference type="SUPFAM" id="SSF52540">
    <property type="entry name" value="P-loop containing nucleoside triphosphate hydrolases"/>
    <property type="match status" value="1"/>
</dbReference>
<keyword evidence="4" id="KW-0342">GTP-binding</keyword>
<dbReference type="FunFam" id="3.30.230.10:FF:000003">
    <property type="entry name" value="Elongation factor G"/>
    <property type="match status" value="1"/>
</dbReference>
<dbReference type="NCBIfam" id="NF009891">
    <property type="entry name" value="PRK13351.1-1"/>
    <property type="match status" value="1"/>
</dbReference>
<dbReference type="AlphaFoldDB" id="A0A8A0RLE1"/>
<protein>
    <recommendedName>
        <fullName evidence="2 5">Elongation factor G</fullName>
    </recommendedName>
</protein>
<dbReference type="GO" id="GO:0003924">
    <property type="term" value="F:GTPase activity"/>
    <property type="evidence" value="ECO:0007669"/>
    <property type="project" value="InterPro"/>
</dbReference>
<dbReference type="InterPro" id="IPR009022">
    <property type="entry name" value="EFG_III"/>
</dbReference>
<dbReference type="CDD" id="cd04170">
    <property type="entry name" value="EF-G_bact"/>
    <property type="match status" value="1"/>
</dbReference>
<dbReference type="SUPFAM" id="SSF54211">
    <property type="entry name" value="Ribosomal protein S5 domain 2-like"/>
    <property type="match status" value="1"/>
</dbReference>